<feature type="region of interest" description="Disordered" evidence="1">
    <location>
        <begin position="20"/>
        <end position="156"/>
    </location>
</feature>
<evidence type="ECO:0000313" key="3">
    <source>
        <dbReference type="Proteomes" id="UP000823388"/>
    </source>
</evidence>
<feature type="compositionally biased region" description="Low complexity" evidence="1">
    <location>
        <begin position="133"/>
        <end position="145"/>
    </location>
</feature>
<keyword evidence="3" id="KW-1185">Reference proteome</keyword>
<dbReference type="Proteomes" id="UP000823388">
    <property type="component" value="Chromosome 4K"/>
</dbReference>
<evidence type="ECO:0000256" key="1">
    <source>
        <dbReference type="SAM" id="MobiDB-lite"/>
    </source>
</evidence>
<name>A0A8T0TH72_PANVG</name>
<organism evidence="2 3">
    <name type="scientific">Panicum virgatum</name>
    <name type="common">Blackwell switchgrass</name>
    <dbReference type="NCBI Taxonomy" id="38727"/>
    <lineage>
        <taxon>Eukaryota</taxon>
        <taxon>Viridiplantae</taxon>
        <taxon>Streptophyta</taxon>
        <taxon>Embryophyta</taxon>
        <taxon>Tracheophyta</taxon>
        <taxon>Spermatophyta</taxon>
        <taxon>Magnoliopsida</taxon>
        <taxon>Liliopsida</taxon>
        <taxon>Poales</taxon>
        <taxon>Poaceae</taxon>
        <taxon>PACMAD clade</taxon>
        <taxon>Panicoideae</taxon>
        <taxon>Panicodae</taxon>
        <taxon>Paniceae</taxon>
        <taxon>Panicinae</taxon>
        <taxon>Panicum</taxon>
        <taxon>Panicum sect. Hiantes</taxon>
    </lineage>
</organism>
<dbReference type="EMBL" id="CM029043">
    <property type="protein sequence ID" value="KAG2609597.1"/>
    <property type="molecule type" value="Genomic_DNA"/>
</dbReference>
<feature type="compositionally biased region" description="Polar residues" evidence="1">
    <location>
        <begin position="121"/>
        <end position="132"/>
    </location>
</feature>
<dbReference type="AlphaFoldDB" id="A0A8T0TH72"/>
<gene>
    <name evidence="2" type="ORF">PVAP13_4KG052500</name>
</gene>
<proteinExistence type="predicted"/>
<feature type="compositionally biased region" description="Basic residues" evidence="1">
    <location>
        <begin position="104"/>
        <end position="119"/>
    </location>
</feature>
<sequence>MFSRSLLSYPVHLCHELGARVPWPATPSSPPRRVSWRRIGPGGASRTRRKAHERRAGSGSLPPGSRPADGPPLGRRVIGGGGPSDSCPPAGMARIHQVAPHAAASRRRVRMRVMARSRSRPQSTAGGHQGTNAAHSSSATAASSSGRGGAAPPPQMVQISSTSLMLIVGTAGSRNWISLVRSQAYHSVLTLKLSLSVCMIVHTAATSSSTADDSTRTLTQH</sequence>
<comment type="caution">
    <text evidence="2">The sequence shown here is derived from an EMBL/GenBank/DDBJ whole genome shotgun (WGS) entry which is preliminary data.</text>
</comment>
<protein>
    <submittedName>
        <fullName evidence="2">Uncharacterized protein</fullName>
    </submittedName>
</protein>
<reference evidence="2" key="1">
    <citation type="submission" date="2020-05" db="EMBL/GenBank/DDBJ databases">
        <title>WGS assembly of Panicum virgatum.</title>
        <authorList>
            <person name="Lovell J.T."/>
            <person name="Jenkins J."/>
            <person name="Shu S."/>
            <person name="Juenger T.E."/>
            <person name="Schmutz J."/>
        </authorList>
    </citation>
    <scope>NUCLEOTIDE SEQUENCE</scope>
    <source>
        <strain evidence="2">AP13</strain>
    </source>
</reference>
<evidence type="ECO:0000313" key="2">
    <source>
        <dbReference type="EMBL" id="KAG2609597.1"/>
    </source>
</evidence>
<accession>A0A8T0TH72</accession>